<keyword evidence="2" id="KW-1185">Reference proteome</keyword>
<gene>
    <name evidence="1" type="ORF">FJR48_04950</name>
</gene>
<dbReference type="OrthoDB" id="5334039at2"/>
<sequence>MNHHDIDDLKAEFDKFVKDKCSLNSEENIYENQNPDAGDKEDEEPVPQFVDALTSKLLAPAISGVYLSRLDIKRIAEAIDESIPIKERTKMVKALFRHTTKRKYLEDAFTEVNKHINGRILMYKELSESFPASKEIFDDYIQKANKTMKMFEQIINDYEEIEPTDDPMFV</sequence>
<dbReference type="RefSeq" id="WP_152307049.1">
    <property type="nucleotide sequence ID" value="NZ_CP043617.1"/>
</dbReference>
<proteinExistence type="predicted"/>
<dbReference type="KEGG" id="sulg:FJR48_04950"/>
<dbReference type="AlphaFoldDB" id="A0A5P8P069"/>
<evidence type="ECO:0000313" key="1">
    <source>
        <dbReference type="EMBL" id="QFR49106.1"/>
    </source>
</evidence>
<evidence type="ECO:0000313" key="2">
    <source>
        <dbReference type="Proteomes" id="UP000326944"/>
    </source>
</evidence>
<accession>A0A5P8P069</accession>
<dbReference type="EMBL" id="CP043617">
    <property type="protein sequence ID" value="QFR49106.1"/>
    <property type="molecule type" value="Genomic_DNA"/>
</dbReference>
<reference evidence="1 2" key="1">
    <citation type="submission" date="2019-09" db="EMBL/GenBank/DDBJ databases">
        <title>Sulfurimonas gotlandica sp. nov., a chemoautotrophic and psychrotolerant epsilonproteobacterium isolated from a pelagic redoxcline, and an emended description of the genus Sulfurimonas.</title>
        <authorList>
            <person name="Wang S."/>
            <person name="Jiang L."/>
            <person name="Shao S."/>
        </authorList>
    </citation>
    <scope>NUCLEOTIDE SEQUENCE [LARGE SCALE GENOMIC DNA]</scope>
    <source>
        <strain evidence="1 2">GYSZ_1</strain>
    </source>
</reference>
<dbReference type="Proteomes" id="UP000326944">
    <property type="component" value="Chromosome"/>
</dbReference>
<protein>
    <submittedName>
        <fullName evidence="1">Uncharacterized protein</fullName>
    </submittedName>
</protein>
<name>A0A5P8P069_9BACT</name>
<organism evidence="1 2">
    <name type="scientific">Sulfurimonas lithotrophica</name>
    <dbReference type="NCBI Taxonomy" id="2590022"/>
    <lineage>
        <taxon>Bacteria</taxon>
        <taxon>Pseudomonadati</taxon>
        <taxon>Campylobacterota</taxon>
        <taxon>Epsilonproteobacteria</taxon>
        <taxon>Campylobacterales</taxon>
        <taxon>Sulfurimonadaceae</taxon>
        <taxon>Sulfurimonas</taxon>
    </lineage>
</organism>